<dbReference type="RefSeq" id="WP_241291075.1">
    <property type="nucleotide sequence ID" value="NZ_JAKZGR010000001.1"/>
</dbReference>
<evidence type="ECO:0000313" key="1">
    <source>
        <dbReference type="EMBL" id="MFC3976844.1"/>
    </source>
</evidence>
<organism evidence="1 2">
    <name type="scientific">Belliella kenyensis</name>
    <dbReference type="NCBI Taxonomy" id="1472724"/>
    <lineage>
        <taxon>Bacteria</taxon>
        <taxon>Pseudomonadati</taxon>
        <taxon>Bacteroidota</taxon>
        <taxon>Cytophagia</taxon>
        <taxon>Cytophagales</taxon>
        <taxon>Cyclobacteriaceae</taxon>
        <taxon>Belliella</taxon>
    </lineage>
</organism>
<protein>
    <recommendedName>
        <fullName evidence="3">SAM-dependent methyltransferase</fullName>
    </recommendedName>
</protein>
<dbReference type="EMBL" id="JBHSAV010000050">
    <property type="protein sequence ID" value="MFC3976844.1"/>
    <property type="molecule type" value="Genomic_DNA"/>
</dbReference>
<keyword evidence="2" id="KW-1185">Reference proteome</keyword>
<gene>
    <name evidence="1" type="ORF">ACFOUP_10690</name>
</gene>
<evidence type="ECO:0000313" key="2">
    <source>
        <dbReference type="Proteomes" id="UP001595766"/>
    </source>
</evidence>
<dbReference type="Proteomes" id="UP001595766">
    <property type="component" value="Unassembled WGS sequence"/>
</dbReference>
<sequence>MDRTFWDKRYDQKDFENFDFIELLEENIHLNEGDHHVGIASVIRVFAIKK</sequence>
<accession>A0ABV8EKK2</accession>
<evidence type="ECO:0008006" key="3">
    <source>
        <dbReference type="Google" id="ProtNLM"/>
    </source>
</evidence>
<comment type="caution">
    <text evidence="1">The sequence shown here is derived from an EMBL/GenBank/DDBJ whole genome shotgun (WGS) entry which is preliminary data.</text>
</comment>
<reference evidence="2" key="1">
    <citation type="journal article" date="2019" name="Int. J. Syst. Evol. Microbiol.">
        <title>The Global Catalogue of Microorganisms (GCM) 10K type strain sequencing project: providing services to taxonomists for standard genome sequencing and annotation.</title>
        <authorList>
            <consortium name="The Broad Institute Genomics Platform"/>
            <consortium name="The Broad Institute Genome Sequencing Center for Infectious Disease"/>
            <person name="Wu L."/>
            <person name="Ma J."/>
        </authorList>
    </citation>
    <scope>NUCLEOTIDE SEQUENCE [LARGE SCALE GENOMIC DNA]</scope>
    <source>
        <strain evidence="2">CECT 8551</strain>
    </source>
</reference>
<proteinExistence type="predicted"/>
<name>A0ABV8EKK2_9BACT</name>